<dbReference type="PROSITE" id="PS00154">
    <property type="entry name" value="ATPASE_E1_E2"/>
    <property type="match status" value="1"/>
</dbReference>
<dbReference type="OrthoDB" id="9814270at2"/>
<evidence type="ECO:0000256" key="2">
    <source>
        <dbReference type="ARBA" id="ARBA00006024"/>
    </source>
</evidence>
<keyword evidence="3" id="KW-0813">Transport</keyword>
<keyword evidence="4 15" id="KW-1003">Cell membrane</keyword>
<feature type="transmembrane region" description="Helical" evidence="15">
    <location>
        <begin position="264"/>
        <end position="282"/>
    </location>
</feature>
<dbReference type="PANTHER" id="PTHR43520:SF5">
    <property type="entry name" value="CATION-TRANSPORTING P-TYPE ATPASE-RELATED"/>
    <property type="match status" value="1"/>
</dbReference>
<dbReference type="Pfam" id="PF12156">
    <property type="entry name" value="ATPase-cat_bd"/>
    <property type="match status" value="1"/>
</dbReference>
<comment type="caution">
    <text evidence="17">The sequence shown here is derived from an EMBL/GenBank/DDBJ whole genome shotgun (WGS) entry which is preliminary data.</text>
</comment>
<reference evidence="17 18" key="1">
    <citation type="submission" date="2019-07" db="EMBL/GenBank/DDBJ databases">
        <authorList>
            <person name="Yang M."/>
            <person name="Zhao D."/>
            <person name="Xiang H."/>
        </authorList>
    </citation>
    <scope>NUCLEOTIDE SEQUENCE [LARGE SCALE GENOMIC DNA]</scope>
    <source>
        <strain evidence="17 18">IM1326</strain>
    </source>
</reference>
<dbReference type="Pfam" id="PF00403">
    <property type="entry name" value="HMA"/>
    <property type="match status" value="1"/>
</dbReference>
<feature type="transmembrane region" description="Helical" evidence="15">
    <location>
        <begin position="288"/>
        <end position="306"/>
    </location>
</feature>
<gene>
    <name evidence="17" type="primary">cadA</name>
    <name evidence="17" type="ORF">FM042_02555</name>
</gene>
<dbReference type="NCBIfam" id="TIGR01525">
    <property type="entry name" value="ATPase-IB_hvy"/>
    <property type="match status" value="1"/>
</dbReference>
<dbReference type="Proteomes" id="UP000320359">
    <property type="component" value="Unassembled WGS sequence"/>
</dbReference>
<dbReference type="CDD" id="cd02079">
    <property type="entry name" value="P-type_ATPase_HM"/>
    <property type="match status" value="1"/>
</dbReference>
<evidence type="ECO:0000256" key="13">
    <source>
        <dbReference type="ARBA" id="ARBA00023065"/>
    </source>
</evidence>
<evidence type="ECO:0000256" key="1">
    <source>
        <dbReference type="ARBA" id="ARBA00004651"/>
    </source>
</evidence>
<feature type="transmembrane region" description="Helical" evidence="15">
    <location>
        <begin position="767"/>
        <end position="783"/>
    </location>
</feature>
<dbReference type="GO" id="GO:0005524">
    <property type="term" value="F:ATP binding"/>
    <property type="evidence" value="ECO:0007669"/>
    <property type="project" value="UniProtKB-UniRule"/>
</dbReference>
<feature type="transmembrane region" description="Helical" evidence="15">
    <location>
        <begin position="229"/>
        <end position="252"/>
    </location>
</feature>
<keyword evidence="9 15" id="KW-0067">ATP-binding</keyword>
<keyword evidence="10" id="KW-0460">Magnesium</keyword>
<proteinExistence type="inferred from homology"/>
<evidence type="ECO:0000256" key="8">
    <source>
        <dbReference type="ARBA" id="ARBA00022741"/>
    </source>
</evidence>
<dbReference type="PROSITE" id="PS50846">
    <property type="entry name" value="HMA_2"/>
    <property type="match status" value="1"/>
</dbReference>
<dbReference type="GO" id="GO:0055070">
    <property type="term" value="P:copper ion homeostasis"/>
    <property type="evidence" value="ECO:0007669"/>
    <property type="project" value="TreeGrafter"/>
</dbReference>
<dbReference type="NCBIfam" id="TIGR01511">
    <property type="entry name" value="ATPase-IB1_Cu"/>
    <property type="match status" value="1"/>
</dbReference>
<dbReference type="InterPro" id="IPR027256">
    <property type="entry name" value="P-typ_ATPase_IB"/>
</dbReference>
<dbReference type="InterPro" id="IPR036163">
    <property type="entry name" value="HMA_dom_sf"/>
</dbReference>
<dbReference type="PRINTS" id="PR00119">
    <property type="entry name" value="CATATPASE"/>
</dbReference>
<keyword evidence="5" id="KW-0597">Phosphoprotein</keyword>
<dbReference type="EC" id="3.6.3.3" evidence="17"/>
<dbReference type="InterPro" id="IPR017969">
    <property type="entry name" value="Heavy-metal-associated_CS"/>
</dbReference>
<keyword evidence="6 15" id="KW-0812">Transmembrane</keyword>
<dbReference type="InterPro" id="IPR023298">
    <property type="entry name" value="ATPase_P-typ_TM_dom_sf"/>
</dbReference>
<dbReference type="InterPro" id="IPR021993">
    <property type="entry name" value="ATPase-cat-bd"/>
</dbReference>
<keyword evidence="12 15" id="KW-1133">Transmembrane helix</keyword>
<feature type="domain" description="HMA" evidence="16">
    <location>
        <begin position="110"/>
        <end position="176"/>
    </location>
</feature>
<accession>A0A552X402</accession>
<dbReference type="InterPro" id="IPR001757">
    <property type="entry name" value="P_typ_ATPase"/>
</dbReference>
<dbReference type="InterPro" id="IPR036412">
    <property type="entry name" value="HAD-like_sf"/>
</dbReference>
<evidence type="ECO:0000256" key="12">
    <source>
        <dbReference type="ARBA" id="ARBA00022989"/>
    </source>
</evidence>
<dbReference type="GO" id="GO:0016887">
    <property type="term" value="F:ATP hydrolysis activity"/>
    <property type="evidence" value="ECO:0007669"/>
    <property type="project" value="InterPro"/>
</dbReference>
<comment type="subcellular location">
    <subcellularLocation>
        <location evidence="1">Cell membrane</location>
        <topology evidence="1">Multi-pass membrane protein</topology>
    </subcellularLocation>
</comment>
<dbReference type="Pfam" id="PF00122">
    <property type="entry name" value="E1-E2_ATPase"/>
    <property type="match status" value="1"/>
</dbReference>
<keyword evidence="14 15" id="KW-0472">Membrane</keyword>
<evidence type="ECO:0000256" key="4">
    <source>
        <dbReference type="ARBA" id="ARBA00022475"/>
    </source>
</evidence>
<evidence type="ECO:0000256" key="14">
    <source>
        <dbReference type="ARBA" id="ARBA00023136"/>
    </source>
</evidence>
<sequence length="814" mass="90007">MQDAKFLDEQDTPQQLQPSVCFHCFEAVPEGLDLTVAIDGAEQPMCCYGCKSVAETIVDQGLTHFYKYRDTSKTDVKLIPDELSHINEQLKRYDDPDIQREFVRSDDHQQSATLAIEGMTCAACAWLIEKQLHHTAGVQKVVVNSATERVQVVWDQRHTQLSQILSAIYAVGYKALPFQQADIEASYDRKRRGFIRRLGVAGIASMQTMMVAFGLYYEDIDATTKLYFWWVSLLFTAPVIVYSCQPFFANAIRALKARTLNMDVPVALAMAVMFIASFYATITDTGEVYYECVTMFAFFLLSGRFLELQARHKAIANAANLMKLIPAIAERAQSDDQWEQVMVKYLEAGDTIRVLPGDTIPVDGTLLSEQAWCDESLLTGESRPVVKRQNESLYAGSVNQEQAILLQVSATRQDTLLSSIIHMQDSAMEQKPSFVRIADVVSRYFIAAMLLVTALTYGVWWFIDPDRAFWVTLAVLVATCPCALSLAAPTAMSGAVSRLNRVGILLKQAALIERLPSMKTICVDKTGTLTQGRFSLVNEWILSDRYTDNEVHRLAASLEQASEHPLSRPFKQRAAVLPYVTTENHPGAGICGRYHKTNYRIGSLEFVQTLAPQAESPDPHANVFLADAEGLIAAWQVDDQARPDAEETIAWCTAQGYDVVMLTGDSSERAHAMAETLGITKVFAELKPADKLWHLQALQVKGPVLMIGDGINDGPVLAAADGSITFASGSDLAQAGSDVVILTGDLSALRRLQETAQLTRRIIRQNFAWALGYNLTILPLAVTGQVGPLLAMLGMSMSSLIVMANSLRLMRDVR</sequence>
<protein>
    <submittedName>
        <fullName evidence="17">Cadmium-translocating P-type ATPase</fullName>
        <ecNumber evidence="17">3.6.3.3</ecNumber>
    </submittedName>
</protein>
<keyword evidence="17" id="KW-0378">Hydrolase</keyword>
<dbReference type="Gene3D" id="3.30.70.100">
    <property type="match status" value="1"/>
</dbReference>
<keyword evidence="11" id="KW-1278">Translocase</keyword>
<dbReference type="GO" id="GO:0043682">
    <property type="term" value="F:P-type divalent copper transporter activity"/>
    <property type="evidence" value="ECO:0007669"/>
    <property type="project" value="TreeGrafter"/>
</dbReference>
<dbReference type="SUPFAM" id="SSF55008">
    <property type="entry name" value="HMA, heavy metal-associated domain"/>
    <property type="match status" value="1"/>
</dbReference>
<dbReference type="SUPFAM" id="SSF81653">
    <property type="entry name" value="Calcium ATPase, transduction domain A"/>
    <property type="match status" value="1"/>
</dbReference>
<feature type="transmembrane region" description="Helical" evidence="15">
    <location>
        <begin position="444"/>
        <end position="463"/>
    </location>
</feature>
<dbReference type="InterPro" id="IPR008250">
    <property type="entry name" value="ATPase_P-typ_transduc_dom_A_sf"/>
</dbReference>
<dbReference type="Gene3D" id="3.40.1110.10">
    <property type="entry name" value="Calcium-transporting ATPase, cytoplasmic domain N"/>
    <property type="match status" value="1"/>
</dbReference>
<dbReference type="EMBL" id="VJWL01000001">
    <property type="protein sequence ID" value="TRW49758.1"/>
    <property type="molecule type" value="Genomic_DNA"/>
</dbReference>
<dbReference type="NCBIfam" id="TIGR01494">
    <property type="entry name" value="ATPase_P-type"/>
    <property type="match status" value="1"/>
</dbReference>
<dbReference type="InterPro" id="IPR018303">
    <property type="entry name" value="ATPase_P-typ_P_site"/>
</dbReference>
<dbReference type="InterPro" id="IPR059000">
    <property type="entry name" value="ATPase_P-type_domA"/>
</dbReference>
<evidence type="ECO:0000256" key="6">
    <source>
        <dbReference type="ARBA" id="ARBA00022692"/>
    </source>
</evidence>
<dbReference type="RefSeq" id="WP_143234179.1">
    <property type="nucleotide sequence ID" value="NZ_VJWL01000001.1"/>
</dbReference>
<evidence type="ECO:0000256" key="15">
    <source>
        <dbReference type="RuleBase" id="RU362081"/>
    </source>
</evidence>
<evidence type="ECO:0000256" key="7">
    <source>
        <dbReference type="ARBA" id="ARBA00022723"/>
    </source>
</evidence>
<dbReference type="PANTHER" id="PTHR43520">
    <property type="entry name" value="ATP7, ISOFORM B"/>
    <property type="match status" value="1"/>
</dbReference>
<name>A0A552X402_9GAMM</name>
<organism evidence="17 18">
    <name type="scientific">Aliidiomarina halalkaliphila</name>
    <dbReference type="NCBI Taxonomy" id="2593535"/>
    <lineage>
        <taxon>Bacteria</taxon>
        <taxon>Pseudomonadati</taxon>
        <taxon>Pseudomonadota</taxon>
        <taxon>Gammaproteobacteria</taxon>
        <taxon>Alteromonadales</taxon>
        <taxon>Idiomarinaceae</taxon>
        <taxon>Aliidiomarina</taxon>
    </lineage>
</organism>
<dbReference type="FunFam" id="3.30.70.100:FF:000005">
    <property type="entry name" value="Copper-exporting P-type ATPase A"/>
    <property type="match status" value="1"/>
</dbReference>
<dbReference type="PRINTS" id="PR00943">
    <property type="entry name" value="CUATPASE"/>
</dbReference>
<evidence type="ECO:0000313" key="17">
    <source>
        <dbReference type="EMBL" id="TRW49758.1"/>
    </source>
</evidence>
<dbReference type="Gene3D" id="2.70.150.10">
    <property type="entry name" value="Calcium-transporting ATPase, cytoplasmic transduction domain A"/>
    <property type="match status" value="1"/>
</dbReference>
<evidence type="ECO:0000313" key="18">
    <source>
        <dbReference type="Proteomes" id="UP000320359"/>
    </source>
</evidence>
<evidence type="ECO:0000256" key="3">
    <source>
        <dbReference type="ARBA" id="ARBA00022448"/>
    </source>
</evidence>
<dbReference type="PROSITE" id="PS01047">
    <property type="entry name" value="HMA_1"/>
    <property type="match status" value="1"/>
</dbReference>
<feature type="transmembrane region" description="Helical" evidence="15">
    <location>
        <begin position="469"/>
        <end position="491"/>
    </location>
</feature>
<dbReference type="InterPro" id="IPR023214">
    <property type="entry name" value="HAD_sf"/>
</dbReference>
<dbReference type="AlphaFoldDB" id="A0A552X402"/>
<feature type="transmembrane region" description="Helical" evidence="15">
    <location>
        <begin position="198"/>
        <end position="217"/>
    </location>
</feature>
<evidence type="ECO:0000256" key="5">
    <source>
        <dbReference type="ARBA" id="ARBA00022553"/>
    </source>
</evidence>
<evidence type="ECO:0000259" key="16">
    <source>
        <dbReference type="PROSITE" id="PS50846"/>
    </source>
</evidence>
<dbReference type="GO" id="GO:0005507">
    <property type="term" value="F:copper ion binding"/>
    <property type="evidence" value="ECO:0007669"/>
    <property type="project" value="TreeGrafter"/>
</dbReference>
<dbReference type="CDD" id="cd00371">
    <property type="entry name" value="HMA"/>
    <property type="match status" value="1"/>
</dbReference>
<dbReference type="SUPFAM" id="SSF81665">
    <property type="entry name" value="Calcium ATPase, transmembrane domain M"/>
    <property type="match status" value="1"/>
</dbReference>
<keyword evidence="8 15" id="KW-0547">Nucleotide-binding</keyword>
<evidence type="ECO:0000256" key="10">
    <source>
        <dbReference type="ARBA" id="ARBA00022842"/>
    </source>
</evidence>
<dbReference type="InterPro" id="IPR023299">
    <property type="entry name" value="ATPase_P-typ_cyto_dom_N"/>
</dbReference>
<comment type="similarity">
    <text evidence="2 15">Belongs to the cation transport ATPase (P-type) (TC 3.A.3) family. Type IB subfamily.</text>
</comment>
<keyword evidence="18" id="KW-1185">Reference proteome</keyword>
<dbReference type="SUPFAM" id="SSF56784">
    <property type="entry name" value="HAD-like"/>
    <property type="match status" value="1"/>
</dbReference>
<evidence type="ECO:0000256" key="11">
    <source>
        <dbReference type="ARBA" id="ARBA00022967"/>
    </source>
</evidence>
<dbReference type="InterPro" id="IPR006121">
    <property type="entry name" value="HMA_dom"/>
</dbReference>
<dbReference type="NCBIfam" id="TIGR01512">
    <property type="entry name" value="ATPase-IB2_Cd"/>
    <property type="match status" value="1"/>
</dbReference>
<keyword evidence="7 15" id="KW-0479">Metal-binding</keyword>
<keyword evidence="13" id="KW-0406">Ion transport</keyword>
<evidence type="ECO:0000256" key="9">
    <source>
        <dbReference type="ARBA" id="ARBA00022840"/>
    </source>
</evidence>
<dbReference type="Gene3D" id="3.40.50.1000">
    <property type="entry name" value="HAD superfamily/HAD-like"/>
    <property type="match status" value="1"/>
</dbReference>
<dbReference type="Pfam" id="PF00702">
    <property type="entry name" value="Hydrolase"/>
    <property type="match status" value="1"/>
</dbReference>
<dbReference type="GO" id="GO:0005886">
    <property type="term" value="C:plasma membrane"/>
    <property type="evidence" value="ECO:0007669"/>
    <property type="project" value="UniProtKB-SubCell"/>
</dbReference>